<reference evidence="1 2" key="1">
    <citation type="submission" date="2014-02" db="EMBL/GenBank/DDBJ databases">
        <title>The small core and large imbalanced accessory genome model reveals a collaborative survival strategy of Sorangium cellulosum strains in nature.</title>
        <authorList>
            <person name="Han K."/>
            <person name="Peng R."/>
            <person name="Blom J."/>
            <person name="Li Y.-Z."/>
        </authorList>
    </citation>
    <scope>NUCLEOTIDE SEQUENCE [LARGE SCALE GENOMIC DNA]</scope>
    <source>
        <strain evidence="1 2">So0149</strain>
    </source>
</reference>
<organism evidence="1 2">
    <name type="scientific">Sorangium cellulosum</name>
    <name type="common">Polyangium cellulosum</name>
    <dbReference type="NCBI Taxonomy" id="56"/>
    <lineage>
        <taxon>Bacteria</taxon>
        <taxon>Pseudomonadati</taxon>
        <taxon>Myxococcota</taxon>
        <taxon>Polyangia</taxon>
        <taxon>Polyangiales</taxon>
        <taxon>Polyangiaceae</taxon>
        <taxon>Sorangium</taxon>
    </lineage>
</organism>
<sequence length="59" mass="6386">MDPITPTSDQADPVRPEDDRVRLLRAIAQGLADDAAGRVMGTKALMDSLEREVGPIAWP</sequence>
<name>A0A150SX39_SORCE</name>
<evidence type="ECO:0000313" key="1">
    <source>
        <dbReference type="EMBL" id="KYF77836.1"/>
    </source>
</evidence>
<dbReference type="EMBL" id="JEMC01003868">
    <property type="protein sequence ID" value="KYF77836.1"/>
    <property type="molecule type" value="Genomic_DNA"/>
</dbReference>
<proteinExistence type="predicted"/>
<protein>
    <submittedName>
        <fullName evidence="1">Uncharacterized protein</fullName>
    </submittedName>
</protein>
<dbReference type="AlphaFoldDB" id="A0A150SX39"/>
<dbReference type="Proteomes" id="UP000075515">
    <property type="component" value="Unassembled WGS sequence"/>
</dbReference>
<evidence type="ECO:0000313" key="2">
    <source>
        <dbReference type="Proteomes" id="UP000075515"/>
    </source>
</evidence>
<accession>A0A150SX39</accession>
<comment type="caution">
    <text evidence="1">The sequence shown here is derived from an EMBL/GenBank/DDBJ whole genome shotgun (WGS) entry which is preliminary data.</text>
</comment>
<gene>
    <name evidence="1" type="ORF">BE18_13210</name>
</gene>